<dbReference type="Pfam" id="PF00501">
    <property type="entry name" value="AMP-binding"/>
    <property type="match status" value="1"/>
</dbReference>
<proteinExistence type="predicted"/>
<dbReference type="InterPro" id="IPR000873">
    <property type="entry name" value="AMP-dep_synth/lig_dom"/>
</dbReference>
<dbReference type="InterPro" id="IPR050237">
    <property type="entry name" value="ATP-dep_AMP-bd_enzyme"/>
</dbReference>
<reference evidence="3 4" key="1">
    <citation type="submission" date="2017-08" db="EMBL/GenBank/DDBJ databases">
        <title>Complete genome of Colwellia sp. NB097-1, a psychrophile bacterium ioslated from Bering Sea.</title>
        <authorList>
            <person name="Chen X."/>
        </authorList>
    </citation>
    <scope>NUCLEOTIDE SEQUENCE [LARGE SCALE GENOMIC DNA]</scope>
    <source>
        <strain evidence="3 4">NB097-1</strain>
    </source>
</reference>
<keyword evidence="4" id="KW-1185">Reference proteome</keyword>
<dbReference type="Gene3D" id="3.40.50.12780">
    <property type="entry name" value="N-terminal domain of ligase-like"/>
    <property type="match status" value="1"/>
</dbReference>
<dbReference type="Proteomes" id="UP000202259">
    <property type="component" value="Chromosome"/>
</dbReference>
<evidence type="ECO:0000256" key="1">
    <source>
        <dbReference type="ARBA" id="ARBA00022598"/>
    </source>
</evidence>
<dbReference type="PROSITE" id="PS00455">
    <property type="entry name" value="AMP_BINDING"/>
    <property type="match status" value="1"/>
</dbReference>
<accession>A0A222GAQ1</accession>
<protein>
    <recommendedName>
        <fullName evidence="2">AMP-dependent synthetase/ligase domain-containing protein</fullName>
    </recommendedName>
</protein>
<gene>
    <name evidence="3" type="ORF">B5D82_15080</name>
</gene>
<dbReference type="PANTHER" id="PTHR43767:SF8">
    <property type="entry name" value="LONG-CHAIN-FATTY-ACID--COA LIGASE"/>
    <property type="match status" value="1"/>
</dbReference>
<name>A0A222GAQ1_9GAMM</name>
<organism evidence="3 4">
    <name type="scientific">Cognaticolwellia beringensis</name>
    <dbReference type="NCBI Taxonomy" id="1967665"/>
    <lineage>
        <taxon>Bacteria</taxon>
        <taxon>Pseudomonadati</taxon>
        <taxon>Pseudomonadota</taxon>
        <taxon>Gammaproteobacteria</taxon>
        <taxon>Alteromonadales</taxon>
        <taxon>Colwelliaceae</taxon>
        <taxon>Cognaticolwellia</taxon>
    </lineage>
</organism>
<dbReference type="SUPFAM" id="SSF56801">
    <property type="entry name" value="Acetyl-CoA synthetase-like"/>
    <property type="match status" value="1"/>
</dbReference>
<evidence type="ECO:0000313" key="3">
    <source>
        <dbReference type="EMBL" id="ASP48976.1"/>
    </source>
</evidence>
<dbReference type="GO" id="GO:0016874">
    <property type="term" value="F:ligase activity"/>
    <property type="evidence" value="ECO:0007669"/>
    <property type="project" value="UniProtKB-KW"/>
</dbReference>
<evidence type="ECO:0000259" key="2">
    <source>
        <dbReference type="Pfam" id="PF00501"/>
    </source>
</evidence>
<keyword evidence="1" id="KW-0436">Ligase</keyword>
<dbReference type="InterPro" id="IPR042099">
    <property type="entry name" value="ANL_N_sf"/>
</dbReference>
<feature type="domain" description="AMP-dependent synthetase/ligase" evidence="2">
    <location>
        <begin position="9"/>
        <end position="328"/>
    </location>
</feature>
<dbReference type="EMBL" id="CP020465">
    <property type="protein sequence ID" value="ASP48976.1"/>
    <property type="molecule type" value="Genomic_DNA"/>
</dbReference>
<dbReference type="PANTHER" id="PTHR43767">
    <property type="entry name" value="LONG-CHAIN-FATTY-ACID--COA LIGASE"/>
    <property type="match status" value="1"/>
</dbReference>
<dbReference type="Pfam" id="PF23562">
    <property type="entry name" value="AMP-binding_C_3"/>
    <property type="match status" value="1"/>
</dbReference>
<dbReference type="KEGG" id="cber:B5D82_15080"/>
<sequence>MLMIMEMIEQHPKHNIAIRTEEDSFTYEELIFKVEQFSQWLNNNKIHSVALYCGNQAEWIFVDLACQQANVVFTPVPPFFSDLQIDELISTVRPDVIISNEVLSFYEKEQTPFPSLSAYFLKLEKSPKLPKGTSKVTFTSGTTGKPKGVCLSTENQMNVARSIVEAVDIQSPTHLCLLSLSTLLENVAGIYAPLMAGGTVWLLDSEELGFDGAELFNMDSFLSAISRVKPQSLILVPELLQVLIIGLNNGWLAPEELEFIAVGGSKVSERLILQAREVGLPVYQGYGLSECGSVVSINKRNNNTIYSCGEVLPHVSISIIDGELVVEGNVFLGYINDEKSWYPKKVNTGDIAKLVNNSIEINGRKKNVIINSYGRNMSPEWIESEIMSSGMFQQAVVLGDGRPFCIAILVPLNRNLPERDVEQAMAKVNNVLPGYAQVQYQVSLKSPMNFEDGLFTTNGRPKRHAIENHFHKEISNIYKQSKTNLEMS</sequence>
<dbReference type="AlphaFoldDB" id="A0A222GAQ1"/>
<dbReference type="InterPro" id="IPR020845">
    <property type="entry name" value="AMP-binding_CS"/>
</dbReference>
<evidence type="ECO:0000313" key="4">
    <source>
        <dbReference type="Proteomes" id="UP000202259"/>
    </source>
</evidence>